<dbReference type="EMBL" id="HE616742">
    <property type="protein sequence ID" value="CCE90115.1"/>
    <property type="molecule type" value="Genomic_DNA"/>
</dbReference>
<dbReference type="InterPro" id="IPR008584">
    <property type="entry name" value="CXXC_Zn-binding_euk"/>
</dbReference>
<evidence type="ECO:0000313" key="4">
    <source>
        <dbReference type="EMBL" id="CCE90115.1"/>
    </source>
</evidence>
<protein>
    <recommendedName>
        <fullName evidence="6">YCR090C-like protein</fullName>
    </recommendedName>
</protein>
<comment type="similarity">
    <text evidence="1">Belongs to the UPF0587 family.</text>
</comment>
<dbReference type="GO" id="GO:0008270">
    <property type="term" value="F:zinc ion binding"/>
    <property type="evidence" value="ECO:0007669"/>
    <property type="project" value="TreeGrafter"/>
</dbReference>
<dbReference type="PANTHER" id="PTHR12857:SF0">
    <property type="entry name" value="CXXC MOTIF CONTAINING ZINC BINDING PROTEIN"/>
    <property type="match status" value="1"/>
</dbReference>
<dbReference type="InParanoid" id="G8ZNC1"/>
<dbReference type="OrthoDB" id="10248838at2759"/>
<dbReference type="FunCoup" id="G8ZNC1">
    <property type="interactions" value="600"/>
</dbReference>
<sequence>MLFLTINASMSENIKCIYPEDTKEAVAQYMFDVVCTHCREEHGSSIVIDRFDKTDMPGSRGEASFVMKCKFCGSDCSIDLLPFEDALHNPTALDSGALDKIKEVRKKHGLKNIPSESCVLLQLDCRGCEVVRFHPGNLTFNAELTSGKLMSFQLEDDAEWYDYDDDANEEVTVTDLQGTIFKGK</sequence>
<dbReference type="GeneID" id="11502647"/>
<keyword evidence="2" id="KW-0479">Metal-binding</keyword>
<proteinExistence type="inferred from homology"/>
<organism evidence="4 5">
    <name type="scientific">Torulaspora delbrueckii</name>
    <name type="common">Yeast</name>
    <name type="synonym">Candida colliculosa</name>
    <dbReference type="NCBI Taxonomy" id="4950"/>
    <lineage>
        <taxon>Eukaryota</taxon>
        <taxon>Fungi</taxon>
        <taxon>Dikarya</taxon>
        <taxon>Ascomycota</taxon>
        <taxon>Saccharomycotina</taxon>
        <taxon>Saccharomycetes</taxon>
        <taxon>Saccharomycetales</taxon>
        <taxon>Saccharomycetaceae</taxon>
        <taxon>Torulaspora</taxon>
    </lineage>
</organism>
<gene>
    <name evidence="4" type="primary">TDEL0A07830</name>
    <name evidence="4" type="ORF">TDEL_0A07830</name>
</gene>
<dbReference type="RefSeq" id="XP_003679326.1">
    <property type="nucleotide sequence ID" value="XM_003679278.1"/>
</dbReference>
<keyword evidence="3" id="KW-0862">Zinc</keyword>
<accession>G8ZNC1</accession>
<dbReference type="Proteomes" id="UP000005627">
    <property type="component" value="Chromosome 1"/>
</dbReference>
<evidence type="ECO:0000256" key="1">
    <source>
        <dbReference type="ARBA" id="ARBA00007818"/>
    </source>
</evidence>
<dbReference type="PANTHER" id="PTHR12857">
    <property type="entry name" value="CXXC MOTIF CONTAINING ZINC BINDING PROTEIN"/>
    <property type="match status" value="1"/>
</dbReference>
<keyword evidence="5" id="KW-1185">Reference proteome</keyword>
<reference evidence="4 5" key="1">
    <citation type="journal article" date="2011" name="Proc. Natl. Acad. Sci. U.S.A.">
        <title>Evolutionary erosion of yeast sex chromosomes by mating-type switching accidents.</title>
        <authorList>
            <person name="Gordon J.L."/>
            <person name="Armisen D."/>
            <person name="Proux-Wera E."/>
            <person name="Oheigeartaigh S.S."/>
            <person name="Byrne K.P."/>
            <person name="Wolfe K.H."/>
        </authorList>
    </citation>
    <scope>NUCLEOTIDE SEQUENCE [LARGE SCALE GENOMIC DNA]</scope>
    <source>
        <strain evidence="5">ATCC 10662 / CBS 1146 / NBRC 0425 / NCYC 2629 / NRRL Y-866</strain>
    </source>
</reference>
<dbReference type="AlphaFoldDB" id="G8ZNC1"/>
<dbReference type="Pfam" id="PF05907">
    <property type="entry name" value="CXXC_Zn-b_euk"/>
    <property type="match status" value="1"/>
</dbReference>
<evidence type="ECO:0000256" key="3">
    <source>
        <dbReference type="ARBA" id="ARBA00022833"/>
    </source>
</evidence>
<dbReference type="SUPFAM" id="SSF141678">
    <property type="entry name" value="MAL13P1.257-like"/>
    <property type="match status" value="1"/>
</dbReference>
<dbReference type="eggNOG" id="KOG1296">
    <property type="taxonomic scope" value="Eukaryota"/>
</dbReference>
<evidence type="ECO:0000256" key="2">
    <source>
        <dbReference type="ARBA" id="ARBA00022723"/>
    </source>
</evidence>
<evidence type="ECO:0000313" key="5">
    <source>
        <dbReference type="Proteomes" id="UP000005627"/>
    </source>
</evidence>
<dbReference type="KEGG" id="tdl:TDEL_0A07830"/>
<evidence type="ECO:0008006" key="6">
    <source>
        <dbReference type="Google" id="ProtNLM"/>
    </source>
</evidence>
<dbReference type="HOGENOM" id="CLU_114688_0_0_1"/>
<name>G8ZNC1_TORDE</name>